<reference evidence="1" key="1">
    <citation type="journal article" date="2014" name="Front. Microbiol.">
        <title>High frequency of phylogenetically diverse reductive dehalogenase-homologous genes in deep subseafloor sedimentary metagenomes.</title>
        <authorList>
            <person name="Kawai M."/>
            <person name="Futagami T."/>
            <person name="Toyoda A."/>
            <person name="Takaki Y."/>
            <person name="Nishi S."/>
            <person name="Hori S."/>
            <person name="Arai W."/>
            <person name="Tsubouchi T."/>
            <person name="Morono Y."/>
            <person name="Uchiyama I."/>
            <person name="Ito T."/>
            <person name="Fujiyama A."/>
            <person name="Inagaki F."/>
            <person name="Takami H."/>
        </authorList>
    </citation>
    <scope>NUCLEOTIDE SEQUENCE</scope>
    <source>
        <strain evidence="1">Expedition CK06-06</strain>
    </source>
</reference>
<comment type="caution">
    <text evidence="1">The sequence shown here is derived from an EMBL/GenBank/DDBJ whole genome shotgun (WGS) entry which is preliminary data.</text>
</comment>
<proteinExistence type="predicted"/>
<dbReference type="AlphaFoldDB" id="X1PBX8"/>
<protein>
    <submittedName>
        <fullName evidence="1">Uncharacterized protein</fullName>
    </submittedName>
</protein>
<evidence type="ECO:0000313" key="1">
    <source>
        <dbReference type="EMBL" id="GAI53363.1"/>
    </source>
</evidence>
<organism evidence="1">
    <name type="scientific">marine sediment metagenome</name>
    <dbReference type="NCBI Taxonomy" id="412755"/>
    <lineage>
        <taxon>unclassified sequences</taxon>
        <taxon>metagenomes</taxon>
        <taxon>ecological metagenomes</taxon>
    </lineage>
</organism>
<sequence length="42" mass="5217">MFEGKAEFATFAHQQWVDWVEDHDVQDIRGDWLTYVRKRYEL</sequence>
<accession>X1PBX8</accession>
<gene>
    <name evidence="1" type="ORF">S06H3_54762</name>
</gene>
<dbReference type="EMBL" id="BARV01035060">
    <property type="protein sequence ID" value="GAI53363.1"/>
    <property type="molecule type" value="Genomic_DNA"/>
</dbReference>
<name>X1PBX8_9ZZZZ</name>